<evidence type="ECO:0000313" key="11">
    <source>
        <dbReference type="Proteomes" id="UP000830375"/>
    </source>
</evidence>
<gene>
    <name evidence="10" type="ORF">H4Q32_017950</name>
</gene>
<dbReference type="InterPro" id="IPR057439">
    <property type="entry name" value="ANG-1/2/4"/>
</dbReference>
<proteinExistence type="predicted"/>
<evidence type="ECO:0000256" key="5">
    <source>
        <dbReference type="ARBA" id="ARBA00023180"/>
    </source>
</evidence>
<dbReference type="InterPro" id="IPR020837">
    <property type="entry name" value="Fibrinogen_CS"/>
</dbReference>
<evidence type="ECO:0000256" key="4">
    <source>
        <dbReference type="ARBA" id="ARBA00023157"/>
    </source>
</evidence>
<dbReference type="Proteomes" id="UP000830375">
    <property type="component" value="Unassembled WGS sequence"/>
</dbReference>
<protein>
    <submittedName>
        <fullName evidence="10">Angiopoietin-1</fullName>
    </submittedName>
</protein>
<dbReference type="Pfam" id="PF25443">
    <property type="entry name" value="ANG-1"/>
    <property type="match status" value="1"/>
</dbReference>
<keyword evidence="2 8" id="KW-0732">Signal</keyword>
<keyword evidence="11" id="KW-1185">Reference proteome</keyword>
<dbReference type="PANTHER" id="PTHR19143">
    <property type="entry name" value="FIBRINOGEN/TENASCIN/ANGIOPOEITIN"/>
    <property type="match status" value="1"/>
</dbReference>
<dbReference type="PROSITE" id="PS00514">
    <property type="entry name" value="FIBRINOGEN_C_1"/>
    <property type="match status" value="1"/>
</dbReference>
<feature type="domain" description="Fibrinogen C-terminal" evidence="9">
    <location>
        <begin position="288"/>
        <end position="485"/>
    </location>
</feature>
<keyword evidence="3 6" id="KW-0175">Coiled coil</keyword>
<dbReference type="PROSITE" id="PS51406">
    <property type="entry name" value="FIBRINOGEN_C_2"/>
    <property type="match status" value="1"/>
</dbReference>
<dbReference type="SUPFAM" id="SSF56496">
    <property type="entry name" value="Fibrinogen C-terminal domain-like"/>
    <property type="match status" value="1"/>
</dbReference>
<evidence type="ECO:0000256" key="3">
    <source>
        <dbReference type="ARBA" id="ARBA00023054"/>
    </source>
</evidence>
<sequence length="500" mass="57713">MKINVLLHLTLLLVRTSSIEDSPVDKLTDVSGGRSQHLNSVQHGECSYTFILPEPEESRTGSWPEEQNGNCGGNSVQKESPQGKQSRLNQQIQHLELAMENYTHWLQKIEVFVKDNLTEDTTHLQNSAAHSEMTAMLDLGTKLLSQSTQHIRRLTDMETQVFNKTSRLEIQSLENSLSFNKLENKLLRQTSEINQLQEKTDTLEQRMHNMEARNRAELGWMKSEQTELQRLLASQSSSIQSLELNLEQVITNNSALYREQLQLHSTINDLLKLYSKNKAVSPNVFKQMDEQKKYRDCAELFRAGFNRSGIYTIYISMQDMHKVYCNMESAGGGWTVIQLRKDGTLDFHRTWKEYKMRQYTLRLELTDWDGKFAFSQYDKFYLGSEKQNYRLFLKSYSGTAGRQSSLVINGADFSTKDMDNDNCICKCALMLTGGWWFDACGPSNLNGKYYTSGQNLGKLDGIKWHYFKGPNYSLHVKDLMYHLYTPVNDKSVTKTNHEVW</sequence>
<dbReference type="InterPro" id="IPR036056">
    <property type="entry name" value="Fibrinogen-like_C"/>
</dbReference>
<dbReference type="Gene3D" id="3.90.215.10">
    <property type="entry name" value="Gamma Fibrinogen, chain A, domain 1"/>
    <property type="match status" value="2"/>
</dbReference>
<reference evidence="10 11" key="1">
    <citation type="submission" date="2022-01" db="EMBL/GenBank/DDBJ databases">
        <title>A high-quality chromosome-level genome assembly of rohu carp, Labeo rohita.</title>
        <authorList>
            <person name="Arick M.A. II"/>
            <person name="Hsu C.-Y."/>
            <person name="Magbanua Z."/>
            <person name="Pechanova O."/>
            <person name="Grover C."/>
            <person name="Miller E."/>
            <person name="Thrash A."/>
            <person name="Ezzel L."/>
            <person name="Alam S."/>
            <person name="Benzie J."/>
            <person name="Hamilton M."/>
            <person name="Karsi A."/>
            <person name="Lawrence M.L."/>
            <person name="Peterson D.G."/>
        </authorList>
    </citation>
    <scope>NUCLEOTIDE SEQUENCE [LARGE SCALE GENOMIC DNA]</scope>
    <source>
        <strain evidence="11">BAU-BD-2019</strain>
        <tissue evidence="10">Blood</tissue>
    </source>
</reference>
<evidence type="ECO:0000256" key="7">
    <source>
        <dbReference type="SAM" id="MobiDB-lite"/>
    </source>
</evidence>
<evidence type="ECO:0000256" key="8">
    <source>
        <dbReference type="SAM" id="SignalP"/>
    </source>
</evidence>
<name>A0ABQ8LY18_LABRO</name>
<dbReference type="InterPro" id="IPR014716">
    <property type="entry name" value="Fibrinogen_a/b/g_C_1"/>
</dbReference>
<feature type="signal peptide" evidence="8">
    <location>
        <begin position="1"/>
        <end position="18"/>
    </location>
</feature>
<comment type="caution">
    <text evidence="10">The sequence shown here is derived from an EMBL/GenBank/DDBJ whole genome shotgun (WGS) entry which is preliminary data.</text>
</comment>
<dbReference type="InterPro" id="IPR002181">
    <property type="entry name" value="Fibrinogen_a/b/g_C_dom"/>
</dbReference>
<dbReference type="CDD" id="cd00087">
    <property type="entry name" value="FReD"/>
    <property type="match status" value="1"/>
</dbReference>
<dbReference type="SMART" id="SM00186">
    <property type="entry name" value="FBG"/>
    <property type="match status" value="1"/>
</dbReference>
<organism evidence="10 11">
    <name type="scientific">Labeo rohita</name>
    <name type="common">Indian major carp</name>
    <name type="synonym">Cyprinus rohita</name>
    <dbReference type="NCBI Taxonomy" id="84645"/>
    <lineage>
        <taxon>Eukaryota</taxon>
        <taxon>Metazoa</taxon>
        <taxon>Chordata</taxon>
        <taxon>Craniata</taxon>
        <taxon>Vertebrata</taxon>
        <taxon>Euteleostomi</taxon>
        <taxon>Actinopterygii</taxon>
        <taxon>Neopterygii</taxon>
        <taxon>Teleostei</taxon>
        <taxon>Ostariophysi</taxon>
        <taxon>Cypriniformes</taxon>
        <taxon>Cyprinidae</taxon>
        <taxon>Labeoninae</taxon>
        <taxon>Labeonini</taxon>
        <taxon>Labeo</taxon>
    </lineage>
</organism>
<feature type="coiled-coil region" evidence="6">
    <location>
        <begin position="179"/>
        <end position="213"/>
    </location>
</feature>
<dbReference type="PANTHER" id="PTHR19143:SF156">
    <property type="entry name" value="ANGIOPOIETIN-1"/>
    <property type="match status" value="1"/>
</dbReference>
<evidence type="ECO:0000313" key="10">
    <source>
        <dbReference type="EMBL" id="KAI2655536.1"/>
    </source>
</evidence>
<evidence type="ECO:0000259" key="9">
    <source>
        <dbReference type="PROSITE" id="PS51406"/>
    </source>
</evidence>
<dbReference type="NCBIfam" id="NF040941">
    <property type="entry name" value="GGGWT_bact"/>
    <property type="match status" value="1"/>
</dbReference>
<evidence type="ECO:0000256" key="6">
    <source>
        <dbReference type="SAM" id="Coils"/>
    </source>
</evidence>
<dbReference type="Gene3D" id="4.10.530.10">
    <property type="entry name" value="Gamma-fibrinogen Carboxyl Terminal Fragment, domain 2"/>
    <property type="match status" value="1"/>
</dbReference>
<evidence type="ECO:0000256" key="1">
    <source>
        <dbReference type="ARBA" id="ARBA00022657"/>
    </source>
</evidence>
<feature type="region of interest" description="Disordered" evidence="7">
    <location>
        <begin position="55"/>
        <end position="87"/>
    </location>
</feature>
<keyword evidence="4" id="KW-1015">Disulfide bond</keyword>
<dbReference type="Pfam" id="PF00147">
    <property type="entry name" value="Fibrinogen_C"/>
    <property type="match status" value="2"/>
</dbReference>
<dbReference type="EMBL" id="JACTAM010000016">
    <property type="protein sequence ID" value="KAI2655536.1"/>
    <property type="molecule type" value="Genomic_DNA"/>
</dbReference>
<keyword evidence="5" id="KW-0325">Glycoprotein</keyword>
<dbReference type="InterPro" id="IPR050373">
    <property type="entry name" value="Fibrinogen_C-term_domain"/>
</dbReference>
<keyword evidence="1" id="KW-0037">Angiogenesis</keyword>
<feature type="chain" id="PRO_5046810502" evidence="8">
    <location>
        <begin position="19"/>
        <end position="500"/>
    </location>
</feature>
<feature type="compositionally biased region" description="Polar residues" evidence="7">
    <location>
        <begin position="65"/>
        <end position="87"/>
    </location>
</feature>
<evidence type="ECO:0000256" key="2">
    <source>
        <dbReference type="ARBA" id="ARBA00022729"/>
    </source>
</evidence>
<accession>A0ABQ8LY18</accession>